<reference evidence="1" key="1">
    <citation type="journal article" date="2014" name="Int. J. Syst. Evol. Microbiol.">
        <title>Complete genome sequence of Corynebacterium casei LMG S-19264T (=DSM 44701T), isolated from a smear-ripened cheese.</title>
        <authorList>
            <consortium name="US DOE Joint Genome Institute (JGI-PGF)"/>
            <person name="Walter F."/>
            <person name="Albersmeier A."/>
            <person name="Kalinowski J."/>
            <person name="Ruckert C."/>
        </authorList>
    </citation>
    <scope>NUCLEOTIDE SEQUENCE</scope>
    <source>
        <strain evidence="1">CGMCC 1.16134</strain>
    </source>
</reference>
<name>A0A917CB13_9BACL</name>
<dbReference type="EMBL" id="BMKR01000010">
    <property type="protein sequence ID" value="GGF81791.1"/>
    <property type="molecule type" value="Genomic_DNA"/>
</dbReference>
<evidence type="ECO:0000313" key="1">
    <source>
        <dbReference type="EMBL" id="GGF81791.1"/>
    </source>
</evidence>
<comment type="caution">
    <text evidence="1">The sequence shown here is derived from an EMBL/GenBank/DDBJ whole genome shotgun (WGS) entry which is preliminary data.</text>
</comment>
<gene>
    <name evidence="1" type="ORF">GCM10010912_28620</name>
</gene>
<reference evidence="1" key="2">
    <citation type="submission" date="2020-09" db="EMBL/GenBank/DDBJ databases">
        <authorList>
            <person name="Sun Q."/>
            <person name="Zhou Y."/>
        </authorList>
    </citation>
    <scope>NUCLEOTIDE SEQUENCE</scope>
    <source>
        <strain evidence="1">CGMCC 1.16134</strain>
    </source>
</reference>
<keyword evidence="2" id="KW-1185">Reference proteome</keyword>
<protein>
    <submittedName>
        <fullName evidence="1">Uncharacterized protein</fullName>
    </submittedName>
</protein>
<evidence type="ECO:0000313" key="2">
    <source>
        <dbReference type="Proteomes" id="UP000637643"/>
    </source>
</evidence>
<proteinExistence type="predicted"/>
<organism evidence="1 2">
    <name type="scientific">Paenibacillus albidus</name>
    <dbReference type="NCBI Taxonomy" id="2041023"/>
    <lineage>
        <taxon>Bacteria</taxon>
        <taxon>Bacillati</taxon>
        <taxon>Bacillota</taxon>
        <taxon>Bacilli</taxon>
        <taxon>Bacillales</taxon>
        <taxon>Paenibacillaceae</taxon>
        <taxon>Paenibacillus</taxon>
    </lineage>
</organism>
<sequence>MGSHTIYLYKDQIKEQCCKLFGSTNRLKEYIAVILAHELGHSEDVELEQLALALEEPLTARQQAEIRLRIEENAWHYAAVLLADMDTSFLQIIIEESLFSYRRSFELSIA</sequence>
<dbReference type="Proteomes" id="UP000637643">
    <property type="component" value="Unassembled WGS sequence"/>
</dbReference>
<dbReference type="AlphaFoldDB" id="A0A917CB13"/>
<accession>A0A917CB13</accession>